<feature type="transmembrane region" description="Helical" evidence="9">
    <location>
        <begin position="52"/>
        <end position="74"/>
    </location>
</feature>
<dbReference type="InterPro" id="IPR005548">
    <property type="entry name" value="Cell_div_FtsQ/DivIB_C"/>
</dbReference>
<evidence type="ECO:0000256" key="4">
    <source>
        <dbReference type="ARBA" id="ARBA00022618"/>
    </source>
</evidence>
<reference evidence="12 13" key="1">
    <citation type="submission" date="2017-09" db="EMBL/GenBank/DDBJ databases">
        <title>Sphingomonas spermidinifaciens 9NM-10, whole genome shotgun sequence.</title>
        <authorList>
            <person name="Feng G."/>
            <person name="Zhu H."/>
        </authorList>
    </citation>
    <scope>NUCLEOTIDE SEQUENCE [LARGE SCALE GENOMIC DNA]</scope>
    <source>
        <strain evidence="12 13">9NM-10</strain>
    </source>
</reference>
<protein>
    <recommendedName>
        <fullName evidence="9">Cell division protein FtsQ</fullName>
    </recommendedName>
</protein>
<dbReference type="InterPro" id="IPR013685">
    <property type="entry name" value="POTRA_FtsQ_type"/>
</dbReference>
<comment type="caution">
    <text evidence="12">The sequence shown here is derived from an EMBL/GenBank/DDBJ whole genome shotgun (WGS) entry which is preliminary data.</text>
</comment>
<dbReference type="OrthoDB" id="9783091at2"/>
<dbReference type="Proteomes" id="UP000218366">
    <property type="component" value="Unassembled WGS sequence"/>
</dbReference>
<dbReference type="InterPro" id="IPR026579">
    <property type="entry name" value="FtsQ"/>
</dbReference>
<feature type="compositionally biased region" description="Basic and acidic residues" evidence="10">
    <location>
        <begin position="299"/>
        <end position="316"/>
    </location>
</feature>
<evidence type="ECO:0000313" key="13">
    <source>
        <dbReference type="Proteomes" id="UP000218366"/>
    </source>
</evidence>
<keyword evidence="3 9" id="KW-0997">Cell inner membrane</keyword>
<dbReference type="HAMAP" id="MF_00911">
    <property type="entry name" value="FtsQ_subfam"/>
    <property type="match status" value="1"/>
</dbReference>
<dbReference type="Pfam" id="PF08478">
    <property type="entry name" value="POTRA_1"/>
    <property type="match status" value="1"/>
</dbReference>
<organism evidence="12 13">
    <name type="scientific">Sphingomonas spermidinifaciens</name>
    <dbReference type="NCBI Taxonomy" id="1141889"/>
    <lineage>
        <taxon>Bacteria</taxon>
        <taxon>Pseudomonadati</taxon>
        <taxon>Pseudomonadota</taxon>
        <taxon>Alphaproteobacteria</taxon>
        <taxon>Sphingomonadales</taxon>
        <taxon>Sphingomonadaceae</taxon>
        <taxon>Sphingomonas</taxon>
    </lineage>
</organism>
<evidence type="ECO:0000256" key="8">
    <source>
        <dbReference type="ARBA" id="ARBA00023306"/>
    </source>
</evidence>
<evidence type="ECO:0000256" key="2">
    <source>
        <dbReference type="ARBA" id="ARBA00022475"/>
    </source>
</evidence>
<keyword evidence="5 9" id="KW-0812">Transmembrane</keyword>
<evidence type="ECO:0000256" key="9">
    <source>
        <dbReference type="HAMAP-Rule" id="MF_00911"/>
    </source>
</evidence>
<dbReference type="GO" id="GO:0032153">
    <property type="term" value="C:cell division site"/>
    <property type="evidence" value="ECO:0007669"/>
    <property type="project" value="UniProtKB-UniRule"/>
</dbReference>
<dbReference type="GO" id="GO:0043093">
    <property type="term" value="P:FtsZ-dependent cytokinesis"/>
    <property type="evidence" value="ECO:0007669"/>
    <property type="project" value="UniProtKB-UniRule"/>
</dbReference>
<evidence type="ECO:0000256" key="5">
    <source>
        <dbReference type="ARBA" id="ARBA00022692"/>
    </source>
</evidence>
<accession>A0A2A4B6G6</accession>
<name>A0A2A4B6G6_9SPHN</name>
<dbReference type="Gene3D" id="3.10.20.310">
    <property type="entry name" value="membrane protein fhac"/>
    <property type="match status" value="1"/>
</dbReference>
<keyword evidence="4 9" id="KW-0132">Cell division</keyword>
<dbReference type="PANTHER" id="PTHR35851:SF1">
    <property type="entry name" value="CELL DIVISION PROTEIN FTSQ"/>
    <property type="match status" value="1"/>
</dbReference>
<comment type="function">
    <text evidence="9">Essential cell division protein.</text>
</comment>
<dbReference type="InterPro" id="IPR034746">
    <property type="entry name" value="POTRA"/>
</dbReference>
<feature type="region of interest" description="Disordered" evidence="10">
    <location>
        <begin position="295"/>
        <end position="316"/>
    </location>
</feature>
<comment type="subcellular location">
    <subcellularLocation>
        <location evidence="9">Cell inner membrane</location>
        <topology evidence="9">Single-pass type II membrane protein</topology>
    </subcellularLocation>
    <subcellularLocation>
        <location evidence="1">Membrane</location>
    </subcellularLocation>
    <text evidence="9">Localizes to the division septum.</text>
</comment>
<dbReference type="GO" id="GO:0005886">
    <property type="term" value="C:plasma membrane"/>
    <property type="evidence" value="ECO:0007669"/>
    <property type="project" value="UniProtKB-SubCell"/>
</dbReference>
<feature type="compositionally biased region" description="Basic residues" evidence="10">
    <location>
        <begin position="20"/>
        <end position="31"/>
    </location>
</feature>
<evidence type="ECO:0000256" key="7">
    <source>
        <dbReference type="ARBA" id="ARBA00023136"/>
    </source>
</evidence>
<proteinExistence type="inferred from homology"/>
<evidence type="ECO:0000256" key="6">
    <source>
        <dbReference type="ARBA" id="ARBA00022989"/>
    </source>
</evidence>
<feature type="domain" description="POTRA" evidence="11">
    <location>
        <begin position="91"/>
        <end position="159"/>
    </location>
</feature>
<dbReference type="EMBL" id="NWMW01000001">
    <property type="protein sequence ID" value="PCD03670.1"/>
    <property type="molecule type" value="Genomic_DNA"/>
</dbReference>
<dbReference type="RefSeq" id="WP_096342074.1">
    <property type="nucleotide sequence ID" value="NZ_NWMW01000001.1"/>
</dbReference>
<sequence>MSRMDQRRTAQRRPGPQRKPGARKPGGRKPRAGLLDRIIASVPVSEATLRRVFGWTFTLAAGGAAIGVATFFGVPGMIGTAIAEGMGRAGLRVEQVEVTGLKRMDRMAVYSVALDQQSRAMALVDLDEVRERLLRYGWIADARVSRRLPDTIVIDVVERTPAAVWQNNGQLMLIDEGGTLLEPIRADAVPHLPLLVGEGANAQAPAFERLIDAAPALKPMVRAATWVGGRRWDLQFVSGETLLLPEEEPVAQAALVKFAELDGRDRLLGGPYVRFDLRIPKNLVMRKASGLERTTAVDPDAKVQAEADKSLPRDAE</sequence>
<evidence type="ECO:0000256" key="3">
    <source>
        <dbReference type="ARBA" id="ARBA00022519"/>
    </source>
</evidence>
<comment type="similarity">
    <text evidence="9">Belongs to the FtsQ/DivIB family. FtsQ subfamily.</text>
</comment>
<dbReference type="GO" id="GO:0090529">
    <property type="term" value="P:cell septum assembly"/>
    <property type="evidence" value="ECO:0007669"/>
    <property type="project" value="InterPro"/>
</dbReference>
<dbReference type="PROSITE" id="PS51779">
    <property type="entry name" value="POTRA"/>
    <property type="match status" value="1"/>
</dbReference>
<evidence type="ECO:0000313" key="12">
    <source>
        <dbReference type="EMBL" id="PCD03670.1"/>
    </source>
</evidence>
<dbReference type="PANTHER" id="PTHR35851">
    <property type="entry name" value="CELL DIVISION PROTEIN FTSQ"/>
    <property type="match status" value="1"/>
</dbReference>
<dbReference type="Pfam" id="PF03799">
    <property type="entry name" value="FtsQ_DivIB_C"/>
    <property type="match status" value="1"/>
</dbReference>
<keyword evidence="8 9" id="KW-0131">Cell cycle</keyword>
<keyword evidence="7 9" id="KW-0472">Membrane</keyword>
<gene>
    <name evidence="9" type="primary">ftsQ</name>
    <name evidence="12" type="ORF">COC42_04755</name>
</gene>
<keyword evidence="6 9" id="KW-1133">Transmembrane helix</keyword>
<evidence type="ECO:0000259" key="11">
    <source>
        <dbReference type="PROSITE" id="PS51779"/>
    </source>
</evidence>
<dbReference type="AlphaFoldDB" id="A0A2A4B6G6"/>
<feature type="region of interest" description="Disordered" evidence="10">
    <location>
        <begin position="1"/>
        <end position="31"/>
    </location>
</feature>
<keyword evidence="13" id="KW-1185">Reference proteome</keyword>
<keyword evidence="2 9" id="KW-1003">Cell membrane</keyword>
<evidence type="ECO:0000256" key="1">
    <source>
        <dbReference type="ARBA" id="ARBA00004370"/>
    </source>
</evidence>
<evidence type="ECO:0000256" key="10">
    <source>
        <dbReference type="SAM" id="MobiDB-lite"/>
    </source>
</evidence>